<proteinExistence type="inferred from homology"/>
<keyword evidence="4" id="KW-0732">Signal</keyword>
<feature type="chain" id="PRO_5046743011" description="GH26 domain-containing protein" evidence="4">
    <location>
        <begin position="21"/>
        <end position="329"/>
    </location>
</feature>
<organism evidence="6 7">
    <name type="scientific">Solirubrobacter deserti</name>
    <dbReference type="NCBI Taxonomy" id="2282478"/>
    <lineage>
        <taxon>Bacteria</taxon>
        <taxon>Bacillati</taxon>
        <taxon>Actinomycetota</taxon>
        <taxon>Thermoleophilia</taxon>
        <taxon>Solirubrobacterales</taxon>
        <taxon>Solirubrobacteraceae</taxon>
        <taxon>Solirubrobacter</taxon>
    </lineage>
</organism>
<accession>A0ABT4RKR9</accession>
<name>A0ABT4RKR9_9ACTN</name>
<dbReference type="EMBL" id="JAPCID010000022">
    <property type="protein sequence ID" value="MDA0139148.1"/>
    <property type="molecule type" value="Genomic_DNA"/>
</dbReference>
<evidence type="ECO:0000256" key="3">
    <source>
        <dbReference type="PROSITE-ProRule" id="PRU01100"/>
    </source>
</evidence>
<evidence type="ECO:0000256" key="4">
    <source>
        <dbReference type="SAM" id="SignalP"/>
    </source>
</evidence>
<evidence type="ECO:0000313" key="7">
    <source>
        <dbReference type="Proteomes" id="UP001147700"/>
    </source>
</evidence>
<feature type="signal peptide" evidence="4">
    <location>
        <begin position="1"/>
        <end position="20"/>
    </location>
</feature>
<dbReference type="Proteomes" id="UP001147700">
    <property type="component" value="Unassembled WGS sequence"/>
</dbReference>
<evidence type="ECO:0000313" key="6">
    <source>
        <dbReference type="EMBL" id="MDA0139148.1"/>
    </source>
</evidence>
<dbReference type="InterPro" id="IPR022790">
    <property type="entry name" value="GH26_dom"/>
</dbReference>
<dbReference type="PROSITE" id="PS51764">
    <property type="entry name" value="GH26"/>
    <property type="match status" value="1"/>
</dbReference>
<feature type="active site" description="Nucleophile" evidence="3">
    <location>
        <position position="261"/>
    </location>
</feature>
<evidence type="ECO:0000256" key="2">
    <source>
        <dbReference type="ARBA" id="ARBA00023295"/>
    </source>
</evidence>
<feature type="active site" description="Proton donor" evidence="3">
    <location>
        <position position="129"/>
    </location>
</feature>
<gene>
    <name evidence="6" type="ORF">OJ962_16725</name>
</gene>
<dbReference type="SUPFAM" id="SSF51445">
    <property type="entry name" value="(Trans)glycosidases"/>
    <property type="match status" value="1"/>
</dbReference>
<keyword evidence="7" id="KW-1185">Reference proteome</keyword>
<keyword evidence="2 3" id="KW-0326">Glycosidase</keyword>
<feature type="domain" description="GH26" evidence="5">
    <location>
        <begin position="4"/>
        <end position="326"/>
    </location>
</feature>
<evidence type="ECO:0000259" key="5">
    <source>
        <dbReference type="PROSITE" id="PS51764"/>
    </source>
</evidence>
<keyword evidence="1 3" id="KW-0378">Hydrolase</keyword>
<dbReference type="RefSeq" id="WP_202956676.1">
    <property type="nucleotide sequence ID" value="NZ_JAPCID010000022.1"/>
</dbReference>
<dbReference type="Gene3D" id="3.20.20.80">
    <property type="entry name" value="Glycosidases"/>
    <property type="match status" value="1"/>
</dbReference>
<reference evidence="6" key="1">
    <citation type="submission" date="2022-10" db="EMBL/GenBank/DDBJ databases">
        <title>The WGS of Solirubrobacter sp. CPCC 204708.</title>
        <authorList>
            <person name="Jiang Z."/>
        </authorList>
    </citation>
    <scope>NUCLEOTIDE SEQUENCE</scope>
    <source>
        <strain evidence="6">CPCC 204708</strain>
    </source>
</reference>
<sequence>MRCAVTVLLTLLLLAAPARAQVFGPPEGKVFTGLTGSNSVDKFAGEVGKRPAVFGFFTYWNQGNEYTFRYAEKAGARLMLHISTAQNYGVKEEISPRGIARGQGDEYLLALNARIAEEGEPVYVRLMAEMNQTNNAYCAFNKDGSSRGASHSTSAFKAAWRRSALILRGGPLDAINAKLRKLRLPEVRSAEESLPEPQVSLLWVPQTEGTPNIPANLPSAYWPGEEYVDWVGTDFYSRFPAFAKLERFYAAYPGKPFVFGEWAMWGADNPGFVKQLFSWVNTHKRVKMMLYNQGANPNGPFRLNSHPKARAELRKALRNPRFLATVGGG</sequence>
<dbReference type="InterPro" id="IPR017853">
    <property type="entry name" value="GH"/>
</dbReference>
<evidence type="ECO:0000256" key="1">
    <source>
        <dbReference type="ARBA" id="ARBA00022801"/>
    </source>
</evidence>
<comment type="caution">
    <text evidence="6">The sequence shown here is derived from an EMBL/GenBank/DDBJ whole genome shotgun (WGS) entry which is preliminary data.</text>
</comment>
<protein>
    <recommendedName>
        <fullName evidence="5">GH26 domain-containing protein</fullName>
    </recommendedName>
</protein>
<comment type="similarity">
    <text evidence="3">Belongs to the glycosyl hydrolase 26 family.</text>
</comment>